<keyword evidence="4" id="KW-1015">Disulfide bond</keyword>
<proteinExistence type="predicted"/>
<evidence type="ECO:0000256" key="6">
    <source>
        <dbReference type="SAM" id="SignalP"/>
    </source>
</evidence>
<reference evidence="8 9" key="1">
    <citation type="journal article" date="2011" name="Science">
        <title>The ecoresponsive genome of Daphnia pulex.</title>
        <authorList>
            <person name="Colbourne J.K."/>
            <person name="Pfrender M.E."/>
            <person name="Gilbert D."/>
            <person name="Thomas W.K."/>
            <person name="Tucker A."/>
            <person name="Oakley T.H."/>
            <person name="Tokishita S."/>
            <person name="Aerts A."/>
            <person name="Arnold G.J."/>
            <person name="Basu M.K."/>
            <person name="Bauer D.J."/>
            <person name="Caceres C.E."/>
            <person name="Carmel L."/>
            <person name="Casola C."/>
            <person name="Choi J.H."/>
            <person name="Detter J.C."/>
            <person name="Dong Q."/>
            <person name="Dusheyko S."/>
            <person name="Eads B.D."/>
            <person name="Frohlich T."/>
            <person name="Geiler-Samerotte K.A."/>
            <person name="Gerlach D."/>
            <person name="Hatcher P."/>
            <person name="Jogdeo S."/>
            <person name="Krijgsveld J."/>
            <person name="Kriventseva E.V."/>
            <person name="Kultz D."/>
            <person name="Laforsch C."/>
            <person name="Lindquist E."/>
            <person name="Lopez J."/>
            <person name="Manak J.R."/>
            <person name="Muller J."/>
            <person name="Pangilinan J."/>
            <person name="Patwardhan R.P."/>
            <person name="Pitluck S."/>
            <person name="Pritham E.J."/>
            <person name="Rechtsteiner A."/>
            <person name="Rho M."/>
            <person name="Rogozin I.B."/>
            <person name="Sakarya O."/>
            <person name="Salamov A."/>
            <person name="Schaack S."/>
            <person name="Shapiro H."/>
            <person name="Shiga Y."/>
            <person name="Skalitzky C."/>
            <person name="Smith Z."/>
            <person name="Souvorov A."/>
            <person name="Sung W."/>
            <person name="Tang Z."/>
            <person name="Tsuchiya D."/>
            <person name="Tu H."/>
            <person name="Vos H."/>
            <person name="Wang M."/>
            <person name="Wolf Y.I."/>
            <person name="Yamagata H."/>
            <person name="Yamada T."/>
            <person name="Ye Y."/>
            <person name="Shaw J.R."/>
            <person name="Andrews J."/>
            <person name="Crease T.J."/>
            <person name="Tang H."/>
            <person name="Lucas S.M."/>
            <person name="Robertson H.M."/>
            <person name="Bork P."/>
            <person name="Koonin E.V."/>
            <person name="Zdobnov E.M."/>
            <person name="Grigoriev I.V."/>
            <person name="Lynch M."/>
            <person name="Boore J.L."/>
        </authorList>
    </citation>
    <scope>NUCLEOTIDE SEQUENCE [LARGE SCALE GENOMIC DNA]</scope>
</reference>
<dbReference type="EMBL" id="GL732526">
    <property type="protein sequence ID" value="EFX87938.1"/>
    <property type="molecule type" value="Genomic_DNA"/>
</dbReference>
<evidence type="ECO:0000313" key="9">
    <source>
        <dbReference type="Proteomes" id="UP000000305"/>
    </source>
</evidence>
<dbReference type="InterPro" id="IPR051940">
    <property type="entry name" value="Chitin_bind-dev_reg"/>
</dbReference>
<dbReference type="PANTHER" id="PTHR23301">
    <property type="entry name" value="CHITIN BINDING PERITROPHIN-A"/>
    <property type="match status" value="1"/>
</dbReference>
<gene>
    <name evidence="8" type="ORF">DAPPUDRAFT_234486</name>
</gene>
<keyword evidence="2 6" id="KW-0732">Signal</keyword>
<feature type="signal peptide" evidence="6">
    <location>
        <begin position="1"/>
        <end position="16"/>
    </location>
</feature>
<name>E9FWQ7_DAPPU</name>
<evidence type="ECO:0000256" key="1">
    <source>
        <dbReference type="ARBA" id="ARBA00022669"/>
    </source>
</evidence>
<dbReference type="GO" id="GO:0008061">
    <property type="term" value="F:chitin binding"/>
    <property type="evidence" value="ECO:0000318"/>
    <property type="project" value="GO_Central"/>
</dbReference>
<dbReference type="GO" id="GO:0005576">
    <property type="term" value="C:extracellular region"/>
    <property type="evidence" value="ECO:0007669"/>
    <property type="project" value="InterPro"/>
</dbReference>
<dbReference type="Proteomes" id="UP000000305">
    <property type="component" value="Unassembled WGS sequence"/>
</dbReference>
<evidence type="ECO:0000313" key="8">
    <source>
        <dbReference type="EMBL" id="EFX87938.1"/>
    </source>
</evidence>
<dbReference type="InterPro" id="IPR002557">
    <property type="entry name" value="Chitin-bd_dom"/>
</dbReference>
<dbReference type="SUPFAM" id="SSF57625">
    <property type="entry name" value="Invertebrate chitin-binding proteins"/>
    <property type="match status" value="2"/>
</dbReference>
<evidence type="ECO:0000256" key="2">
    <source>
        <dbReference type="ARBA" id="ARBA00022729"/>
    </source>
</evidence>
<feature type="domain" description="Chitin-binding type-2" evidence="7">
    <location>
        <begin position="200"/>
        <end position="255"/>
    </location>
</feature>
<evidence type="ECO:0000256" key="3">
    <source>
        <dbReference type="ARBA" id="ARBA00022737"/>
    </source>
</evidence>
<keyword evidence="1" id="KW-0147">Chitin-binding</keyword>
<protein>
    <recommendedName>
        <fullName evidence="7">Chitin-binding type-2 domain-containing protein</fullName>
    </recommendedName>
</protein>
<dbReference type="PANTHER" id="PTHR23301:SF0">
    <property type="entry name" value="CHITIN-BINDING TYPE-2 DOMAIN-CONTAINING PROTEIN-RELATED"/>
    <property type="match status" value="1"/>
</dbReference>
<evidence type="ECO:0000259" key="7">
    <source>
        <dbReference type="PROSITE" id="PS50940"/>
    </source>
</evidence>
<dbReference type="STRING" id="6669.E9FWQ7"/>
<sequence>MLIYLVLLGIVQALNGDQKTAFQSARFYDKAGICKGTGYNRNETDSSQFYRCVDYKGNGKKYVIFKFSCPPALEFDENVSVCVLSRKSPSPVINNSNPTTTLTPLNVQTDSSPQLSSSPGSETEILTLVPPSTSTNAVAEFSVEPSSTGVPSTFVFSPDSVIVPGSIFETVTSSPNVEDKEFQTAGVVVETSDVLIPTLGMDCISNKLYRLPNSDCNRFYQCHQRSVNIFSCAPGLVFDEGAQRCLLLEESSCDQQFTKPIADGFFDSSEIDCTSVRSLMADHRDFEK</sequence>
<dbReference type="Pfam" id="PF01607">
    <property type="entry name" value="CBM_14"/>
    <property type="match status" value="2"/>
</dbReference>
<dbReference type="GO" id="GO:0030312">
    <property type="term" value="C:external encapsulating structure"/>
    <property type="evidence" value="ECO:0000318"/>
    <property type="project" value="GO_Central"/>
</dbReference>
<dbReference type="PROSITE" id="PS50940">
    <property type="entry name" value="CHIT_BIND_II"/>
    <property type="match status" value="1"/>
</dbReference>
<dbReference type="OrthoDB" id="6020543at2759"/>
<dbReference type="Gene3D" id="2.170.140.10">
    <property type="entry name" value="Chitin binding domain"/>
    <property type="match status" value="2"/>
</dbReference>
<feature type="chain" id="PRO_5003239825" description="Chitin-binding type-2 domain-containing protein" evidence="6">
    <location>
        <begin position="17"/>
        <end position="288"/>
    </location>
</feature>
<dbReference type="SMART" id="SM00494">
    <property type="entry name" value="ChtBD2"/>
    <property type="match status" value="2"/>
</dbReference>
<keyword evidence="3" id="KW-0677">Repeat</keyword>
<evidence type="ECO:0000256" key="5">
    <source>
        <dbReference type="ARBA" id="ARBA00023180"/>
    </source>
</evidence>
<dbReference type="HOGENOM" id="CLU_967281_0_0_1"/>
<dbReference type="InParanoid" id="E9FWQ7"/>
<dbReference type="KEGG" id="dpx:DAPPUDRAFT_234486"/>
<evidence type="ECO:0000256" key="4">
    <source>
        <dbReference type="ARBA" id="ARBA00023157"/>
    </source>
</evidence>
<keyword evidence="5" id="KW-0325">Glycoprotein</keyword>
<organism evidence="8 9">
    <name type="scientific">Daphnia pulex</name>
    <name type="common">Water flea</name>
    <dbReference type="NCBI Taxonomy" id="6669"/>
    <lineage>
        <taxon>Eukaryota</taxon>
        <taxon>Metazoa</taxon>
        <taxon>Ecdysozoa</taxon>
        <taxon>Arthropoda</taxon>
        <taxon>Crustacea</taxon>
        <taxon>Branchiopoda</taxon>
        <taxon>Diplostraca</taxon>
        <taxon>Cladocera</taxon>
        <taxon>Anomopoda</taxon>
        <taxon>Daphniidae</taxon>
        <taxon>Daphnia</taxon>
    </lineage>
</organism>
<dbReference type="AlphaFoldDB" id="E9FWQ7"/>
<accession>E9FWQ7</accession>
<keyword evidence="9" id="KW-1185">Reference proteome</keyword>
<dbReference type="InterPro" id="IPR036508">
    <property type="entry name" value="Chitin-bd_dom_sf"/>
</dbReference>